<keyword evidence="2" id="KW-0804">Transcription</keyword>
<evidence type="ECO:0000256" key="4">
    <source>
        <dbReference type="SAM" id="MobiDB-lite"/>
    </source>
</evidence>
<dbReference type="GO" id="GO:0006357">
    <property type="term" value="P:regulation of transcription by RNA polymerase II"/>
    <property type="evidence" value="ECO:0007669"/>
    <property type="project" value="TreeGrafter"/>
</dbReference>
<accession>A0A2S5B309</accession>
<evidence type="ECO:0000256" key="3">
    <source>
        <dbReference type="ARBA" id="ARBA00023242"/>
    </source>
</evidence>
<keyword evidence="3" id="KW-0539">Nucleus</keyword>
<dbReference type="GO" id="GO:0000976">
    <property type="term" value="F:transcription cis-regulatory region binding"/>
    <property type="evidence" value="ECO:0007669"/>
    <property type="project" value="TreeGrafter"/>
</dbReference>
<feature type="compositionally biased region" description="Basic and acidic residues" evidence="4">
    <location>
        <begin position="1168"/>
        <end position="1178"/>
    </location>
</feature>
<dbReference type="InterPro" id="IPR001606">
    <property type="entry name" value="ARID_dom"/>
</dbReference>
<feature type="region of interest" description="Disordered" evidence="4">
    <location>
        <begin position="599"/>
        <end position="658"/>
    </location>
</feature>
<dbReference type="CDD" id="cd16871">
    <property type="entry name" value="ARID_Swi1p-like"/>
    <property type="match status" value="1"/>
</dbReference>
<dbReference type="PANTHER" id="PTHR13964">
    <property type="entry name" value="RBP-RELATED"/>
    <property type="match status" value="1"/>
</dbReference>
<feature type="compositionally biased region" description="Low complexity" evidence="4">
    <location>
        <begin position="696"/>
        <end position="716"/>
    </location>
</feature>
<organism evidence="6 7">
    <name type="scientific">Rhodotorula taiwanensis</name>
    <dbReference type="NCBI Taxonomy" id="741276"/>
    <lineage>
        <taxon>Eukaryota</taxon>
        <taxon>Fungi</taxon>
        <taxon>Dikarya</taxon>
        <taxon>Basidiomycota</taxon>
        <taxon>Pucciniomycotina</taxon>
        <taxon>Microbotryomycetes</taxon>
        <taxon>Sporidiobolales</taxon>
        <taxon>Sporidiobolaceae</taxon>
        <taxon>Rhodotorula</taxon>
    </lineage>
</organism>
<feature type="compositionally biased region" description="Pro residues" evidence="4">
    <location>
        <begin position="737"/>
        <end position="749"/>
    </location>
</feature>
<dbReference type="PROSITE" id="PS51011">
    <property type="entry name" value="ARID"/>
    <property type="match status" value="1"/>
</dbReference>
<comment type="caution">
    <text evidence="6">The sequence shown here is derived from an EMBL/GenBank/DDBJ whole genome shotgun (WGS) entry which is preliminary data.</text>
</comment>
<feature type="region of interest" description="Disordered" evidence="4">
    <location>
        <begin position="56"/>
        <end position="156"/>
    </location>
</feature>
<gene>
    <name evidence="6" type="ORF">BMF94_5483</name>
</gene>
<dbReference type="EMBL" id="PJQD01000085">
    <property type="protein sequence ID" value="POY71173.1"/>
    <property type="molecule type" value="Genomic_DNA"/>
</dbReference>
<feature type="region of interest" description="Disordered" evidence="4">
    <location>
        <begin position="194"/>
        <end position="216"/>
    </location>
</feature>
<dbReference type="SMART" id="SM00501">
    <property type="entry name" value="BRIGHT"/>
    <property type="match status" value="1"/>
</dbReference>
<sequence>MTSEQGKPLRLLPQAEVCSAGEGFAMLIIAASGRFTVQLPPTSSSSALLYGQPIYPERPLRPAPKSAGSASLPPKPPPPRHVNSWELENRSLPPRNTPYGSPEVRPRRRSRPPALSMNATPFADPGYEIPLSTPETPDTPYSDRRGSAVSTSSGGSLPHLFARAPSSTSASLKRHSVSSFGAYTINTVGDLSMSSSAPLLDRSSSRRRGSADSLYDTPSAFGRSSAVPVSTTPLATPSPAYFADFSFTKRSTSPAHSLPRLQSNPLGPLRKRLVRSLAASGGSRRLHTEVQLLLELVEALDACVLAYSDGLPTSSPPRDLARLPVRPSLPLLPEGFSENPTTSSVANNAGTHRRMAVEEVRLLVRELFDLVPDTQRYLRAGQYGPLSDIQVTTEALLASLDIADSVEVDPADPADPRTSTGSLAVTSGANWWPARLARDCRSLLEEAGLPSMADGANAAAWLSAATERLPAVARLRSGFLPPRRRWLKYAGAGGAPNGGGPPYQQHQQQQMQMQQMQGMLGQQMMGASGGGGGGALYAGGQGGTMPPFAAGSQPVSTSGLLQQQLAQQAAAMAAQNVNYHAGQQQQNAARPVYANQQPAYAASPGSGYPQQSFAPQQRQPGPPPLPGAFMTPAAYPQSQPQQPVSATRAAATSASSMTSQELQEVLRGVALQGMTHERFGSLLPIQQAALRELMARQRAQQQGQLARGAPPAGPQGTPLRTMPTNQGANGSSAAPNRPAPIPNGTPAPAAPLSGPQLAFLKTLADFYAKRGQPFAGPPNIEGRVVDLARMFAAVQQAGGSAMVSTQGRWGHVATSLGFIAPTSELHPPDRLAALEQAYQRLLLPFEQFWVQAQRARQAGTAGSPAANAMSPPSNGFPSTPGSAPSPYAAPSPAAVATPKAGPKQTIQARRIERQASEMAQQQNAQAIASHSASSQPALGGAPAAAVASPLPATAPTRAQPAPTTLQAPPQIRPRTGDSSARPPPSSAMAPSQNEAIKDVKTEEDPKPIATKRRPSRTEVPTVKPRPDTSRPLDGPPSATAPPTEKVAVPAEPPRRKRRRIAYRPYAKPADTFGGVEHADQVLVSAERIRQSRQLGDLGLVDVHALTMSLRCRVASEVSYALNTLAVVALHMSNDSTGTSATTFPLDKCPDLFEELLDLLEETAFGSQDEPRPQRRDDGVGTSSVVRPSTSQASEPRSYLELFRLIEAEKGDVAYTEARATDRRSRDAGTTGLAPAAIIVAVMNLLRGLTITERNMRFAAQEPRLARLLFRVSALPLSSGQSGSSGSAARPSGLPSQDLLAVRKVAIELLAHISLDVELDSHPGETTRDAVELVLFFLRDAALHKEPFTFDLCSALPSLERIPQPHAKPAQQSPTVLPYLGFALATSARLFLRDGNRSAVASLLGEDEWHDLFVDLVAILPITEKDFQVMTYESGLIYMHSIVVSLYNFTCVASTAIRTRLRRHPKITRAFLRMVRRLAGTQVTRSDDDIYQQIAHRALAILRLLNDGATSARTSRNAAAGPNADLPWFGLSMSGLDEESDDSAGHDSPILPTSSGEDGAETPGVVPAGANDADRRAAPILAGEARHLLEHMSQGMMPLVIPSLIALAGTVGGRSGRKGR</sequence>
<feature type="region of interest" description="Disordered" evidence="4">
    <location>
        <begin position="1536"/>
        <end position="1571"/>
    </location>
</feature>
<evidence type="ECO:0000256" key="1">
    <source>
        <dbReference type="ARBA" id="ARBA00023015"/>
    </source>
</evidence>
<evidence type="ECO:0000313" key="7">
    <source>
        <dbReference type="Proteomes" id="UP000237144"/>
    </source>
</evidence>
<evidence type="ECO:0000313" key="6">
    <source>
        <dbReference type="EMBL" id="POY71173.1"/>
    </source>
</evidence>
<dbReference type="InterPro" id="IPR051232">
    <property type="entry name" value="ARID/SWI1_ChromRemod"/>
</dbReference>
<feature type="compositionally biased region" description="Low complexity" evidence="4">
    <location>
        <begin position="63"/>
        <end position="72"/>
    </location>
</feature>
<feature type="domain" description="ARID" evidence="5">
    <location>
        <begin position="753"/>
        <end position="850"/>
    </location>
</feature>
<feature type="compositionally biased region" description="Basic and acidic residues" evidence="4">
    <location>
        <begin position="995"/>
        <end position="1006"/>
    </location>
</feature>
<dbReference type="Gene3D" id="1.10.150.60">
    <property type="entry name" value="ARID DNA-binding domain"/>
    <property type="match status" value="1"/>
</dbReference>
<dbReference type="InterPro" id="IPR036431">
    <property type="entry name" value="ARID_dom_sf"/>
</dbReference>
<keyword evidence="1" id="KW-0805">Transcription regulation</keyword>
<feature type="compositionally biased region" description="Low complexity" evidence="4">
    <location>
        <begin position="632"/>
        <end position="658"/>
    </location>
</feature>
<feature type="compositionally biased region" description="Low complexity" evidence="4">
    <location>
        <begin position="919"/>
        <end position="969"/>
    </location>
</feature>
<feature type="region of interest" description="Disordered" evidence="4">
    <location>
        <begin position="696"/>
        <end position="753"/>
    </location>
</feature>
<proteinExistence type="predicted"/>
<dbReference type="SUPFAM" id="SSF46774">
    <property type="entry name" value="ARID-like"/>
    <property type="match status" value="1"/>
</dbReference>
<reference evidence="6 7" key="1">
    <citation type="journal article" date="2018" name="Front. Microbiol.">
        <title>Prospects for Fungal Bioremediation of Acidic Radioactive Waste Sites: Characterization and Genome Sequence of Rhodotorula taiwanensis MD1149.</title>
        <authorList>
            <person name="Tkavc R."/>
            <person name="Matrosova V.Y."/>
            <person name="Grichenko O.E."/>
            <person name="Gostincar C."/>
            <person name="Volpe R.P."/>
            <person name="Klimenkova P."/>
            <person name="Gaidamakova E.K."/>
            <person name="Zhou C.E."/>
            <person name="Stewart B.J."/>
            <person name="Lyman M.G."/>
            <person name="Malfatti S.A."/>
            <person name="Rubinfeld B."/>
            <person name="Courtot M."/>
            <person name="Singh J."/>
            <person name="Dalgard C.L."/>
            <person name="Hamilton T."/>
            <person name="Frey K.G."/>
            <person name="Gunde-Cimerman N."/>
            <person name="Dugan L."/>
            <person name="Daly M.J."/>
        </authorList>
    </citation>
    <scope>NUCLEOTIDE SEQUENCE [LARGE SCALE GENOMIC DNA]</scope>
    <source>
        <strain evidence="6 7">MD1149</strain>
    </source>
</reference>
<feature type="region of interest" description="Disordered" evidence="4">
    <location>
        <begin position="1163"/>
        <end position="1192"/>
    </location>
</feature>
<dbReference type="Pfam" id="PF01388">
    <property type="entry name" value="ARID"/>
    <property type="match status" value="1"/>
</dbReference>
<name>A0A2S5B309_9BASI</name>
<dbReference type="SMART" id="SM01014">
    <property type="entry name" value="ARID"/>
    <property type="match status" value="1"/>
</dbReference>
<dbReference type="Proteomes" id="UP000237144">
    <property type="component" value="Unassembled WGS sequence"/>
</dbReference>
<feature type="compositionally biased region" description="Polar residues" evidence="4">
    <location>
        <begin position="1180"/>
        <end position="1192"/>
    </location>
</feature>
<protein>
    <recommendedName>
        <fullName evidence="5">ARID domain-containing protein</fullName>
    </recommendedName>
</protein>
<keyword evidence="7" id="KW-1185">Reference proteome</keyword>
<feature type="compositionally biased region" description="Low complexity" evidence="4">
    <location>
        <begin position="877"/>
        <end position="900"/>
    </location>
</feature>
<evidence type="ECO:0000259" key="5">
    <source>
        <dbReference type="PROSITE" id="PS51011"/>
    </source>
</evidence>
<feature type="region of interest" description="Disordered" evidence="4">
    <location>
        <begin position="860"/>
        <end position="1060"/>
    </location>
</feature>
<dbReference type="PANTHER" id="PTHR13964:SF27">
    <property type="entry name" value="HAT-TRICK, ISOFORM D"/>
    <property type="match status" value="1"/>
</dbReference>
<dbReference type="OrthoDB" id="1938591at2759"/>
<dbReference type="GO" id="GO:0005634">
    <property type="term" value="C:nucleus"/>
    <property type="evidence" value="ECO:0007669"/>
    <property type="project" value="TreeGrafter"/>
</dbReference>
<feature type="compositionally biased region" description="Polar residues" evidence="4">
    <location>
        <begin position="722"/>
        <end position="734"/>
    </location>
</feature>
<evidence type="ECO:0000256" key="2">
    <source>
        <dbReference type="ARBA" id="ARBA00023163"/>
    </source>
</evidence>
<dbReference type="STRING" id="741276.A0A2S5B309"/>